<dbReference type="RefSeq" id="WP_120624380.1">
    <property type="nucleotide sequence ID" value="NZ_RAWG01000028.1"/>
</dbReference>
<dbReference type="Proteomes" id="UP000273405">
    <property type="component" value="Unassembled WGS sequence"/>
</dbReference>
<feature type="compositionally biased region" description="Low complexity" evidence="1">
    <location>
        <begin position="157"/>
        <end position="172"/>
    </location>
</feature>
<feature type="compositionally biased region" description="Pro residues" evidence="1">
    <location>
        <begin position="1"/>
        <end position="23"/>
    </location>
</feature>
<proteinExistence type="predicted"/>
<reference evidence="3" key="1">
    <citation type="submission" date="2018-09" db="EMBL/GenBank/DDBJ databases">
        <authorList>
            <person name="Livingstone P.G."/>
            <person name="Whitworth D.E."/>
        </authorList>
    </citation>
    <scope>NUCLEOTIDE SEQUENCE [LARGE SCALE GENOMIC DNA]</scope>
    <source>
        <strain evidence="3">CA040B</strain>
    </source>
</reference>
<evidence type="ECO:0000256" key="1">
    <source>
        <dbReference type="SAM" id="MobiDB-lite"/>
    </source>
</evidence>
<dbReference type="EMBL" id="RAWG01000028">
    <property type="protein sequence ID" value="RKH45958.1"/>
    <property type="molecule type" value="Genomic_DNA"/>
</dbReference>
<feature type="compositionally biased region" description="Basic and acidic residues" evidence="1">
    <location>
        <begin position="228"/>
        <end position="237"/>
    </location>
</feature>
<gene>
    <name evidence="2" type="ORF">D7X12_06435</name>
</gene>
<dbReference type="OrthoDB" id="4846757at2"/>
<feature type="compositionally biased region" description="Basic and acidic residues" evidence="1">
    <location>
        <begin position="28"/>
        <end position="47"/>
    </location>
</feature>
<protein>
    <submittedName>
        <fullName evidence="2">Uncharacterized protein</fullName>
    </submittedName>
</protein>
<feature type="region of interest" description="Disordered" evidence="1">
    <location>
        <begin position="199"/>
        <end position="278"/>
    </location>
</feature>
<name>A0A3A8NP11_9BACT</name>
<feature type="region of interest" description="Disordered" evidence="1">
    <location>
        <begin position="595"/>
        <end position="616"/>
    </location>
</feature>
<feature type="compositionally biased region" description="Basic and acidic residues" evidence="1">
    <location>
        <begin position="268"/>
        <end position="278"/>
    </location>
</feature>
<feature type="compositionally biased region" description="Basic and acidic residues" evidence="1">
    <location>
        <begin position="55"/>
        <end position="95"/>
    </location>
</feature>
<evidence type="ECO:0000313" key="2">
    <source>
        <dbReference type="EMBL" id="RKH45958.1"/>
    </source>
</evidence>
<feature type="compositionally biased region" description="Basic and acidic residues" evidence="1">
    <location>
        <begin position="113"/>
        <end position="123"/>
    </location>
</feature>
<dbReference type="AlphaFoldDB" id="A0A3A8NP11"/>
<comment type="caution">
    <text evidence="2">The sequence shown here is derived from an EMBL/GenBank/DDBJ whole genome shotgun (WGS) entry which is preliminary data.</text>
</comment>
<sequence>MPPPKVDPPKPRIPVTPVPPPKPSVVTPEKKRAAEARKTADTARTEAARAQIQAQRDDKKARAAEQVNKEAQKEKAEAEKALTKARGHRESDTPRDNGQAPRPGDTARQQPPDQRERAAEDKVAQTSARAAETSRDARGAREQAETSQREALKKADAALSAQKAANTGAKAAGLREPFPRANEVRDVYDAGSLDTKAQQRLFGARTPVTPSQAAKADAQRVAEATQRSPREGAEELSRQLSLSTDPKYQAALTRETSPQTDRMVASLKDPKTRPEDARATVKELARSASLGGKEARSRIAQQFHQHGVSAADVVNADSKDGKVAALGNELARQQLPTELQHTQGYNFSLERGPATVEISKEVDQRVKRENGFVTATVEAETSLTVGGQVSVGKATVGAELSAGLSRGEKMSYEFKVTEADYERIKKGEIPPPNPLDPSTLPDKGSVKIEQSQLTGTSLEMGVRYHAVELGTQDSTKHGKGTSIEVSRDKNKVQVTQGPTEFFEGDHGPSVGVGIGDWSAKAHLGRKDSLSEYKLRTAEFDLGTKAGKQAFDKYQDSGLIPEKPVPGVDKTLRIDKVNYESQGKLGVTFSVDGPLESQGLTGTGDELKGGAEGGATLTTGKNTAEAVVEHRPDGTRAVTFQAGYGDTKSTATFKSEFDKNGKPIPGKDEYEVTLNPPQLDREALVYAWTGDAEKARRAKESGGPVTVKFTGDDLARIRERAHAETLTRPKGFSPHDWDVKSDMELMHKLIAIPSHDVALDSLDLNHLVEPGSKPLPGTIQW</sequence>
<feature type="compositionally biased region" description="Basic and acidic residues" evidence="1">
    <location>
        <begin position="132"/>
        <end position="156"/>
    </location>
</feature>
<accession>A0A3A8NP11</accession>
<keyword evidence="3" id="KW-1185">Reference proteome</keyword>
<evidence type="ECO:0000313" key="3">
    <source>
        <dbReference type="Proteomes" id="UP000273405"/>
    </source>
</evidence>
<organism evidence="2 3">
    <name type="scientific">Corallococcus sicarius</name>
    <dbReference type="NCBI Taxonomy" id="2316726"/>
    <lineage>
        <taxon>Bacteria</taxon>
        <taxon>Pseudomonadati</taxon>
        <taxon>Myxococcota</taxon>
        <taxon>Myxococcia</taxon>
        <taxon>Myxococcales</taxon>
        <taxon>Cystobacterineae</taxon>
        <taxon>Myxococcaceae</taxon>
        <taxon>Corallococcus</taxon>
    </lineage>
</organism>
<feature type="region of interest" description="Disordered" evidence="1">
    <location>
        <begin position="1"/>
        <end position="181"/>
    </location>
</feature>